<reference evidence="1 2" key="1">
    <citation type="journal article" date="2014" name="Genome Biol. Evol.">
        <title>The secreted proteins of Achlya hypogyna and Thraustotheca clavata identify the ancestral oomycete secretome and reveal gene acquisitions by horizontal gene transfer.</title>
        <authorList>
            <person name="Misner I."/>
            <person name="Blouin N."/>
            <person name="Leonard G."/>
            <person name="Richards T.A."/>
            <person name="Lane C.E."/>
        </authorList>
    </citation>
    <scope>NUCLEOTIDE SEQUENCE [LARGE SCALE GENOMIC DNA]</scope>
    <source>
        <strain evidence="1 2">ATCC 34112</strain>
    </source>
</reference>
<protein>
    <submittedName>
        <fullName evidence="1">Uncharacterized protein</fullName>
    </submittedName>
</protein>
<evidence type="ECO:0000313" key="2">
    <source>
        <dbReference type="Proteomes" id="UP000243217"/>
    </source>
</evidence>
<dbReference type="Proteomes" id="UP000243217">
    <property type="component" value="Unassembled WGS sequence"/>
</dbReference>
<dbReference type="EMBL" id="JNBS01003579">
    <property type="protein sequence ID" value="OQR86013.1"/>
    <property type="molecule type" value="Genomic_DNA"/>
</dbReference>
<organism evidence="1 2">
    <name type="scientific">Thraustotheca clavata</name>
    <dbReference type="NCBI Taxonomy" id="74557"/>
    <lineage>
        <taxon>Eukaryota</taxon>
        <taxon>Sar</taxon>
        <taxon>Stramenopiles</taxon>
        <taxon>Oomycota</taxon>
        <taxon>Saprolegniomycetes</taxon>
        <taxon>Saprolegniales</taxon>
        <taxon>Achlyaceae</taxon>
        <taxon>Thraustotheca</taxon>
    </lineage>
</organism>
<accession>A0A1V9YJU5</accession>
<dbReference type="AlphaFoldDB" id="A0A1V9YJU5"/>
<sequence>MTHCLVLDQYRQLLPKCFRRTNGKAMTLRQELIDKLIAPAVATSRNRVLHKQTKACVVDYLAQQTLLTDGDITIELFQALIISCVNVWVNQPGMSDKLASVCDPPDSFVNQFIDEVERVYAAGPSHEYAPAVKNTTFQTPKGPFTQVNWL</sequence>
<keyword evidence="2" id="KW-1185">Reference proteome</keyword>
<gene>
    <name evidence="1" type="ORF">THRCLA_10589</name>
</gene>
<proteinExistence type="predicted"/>
<name>A0A1V9YJU5_9STRA</name>
<evidence type="ECO:0000313" key="1">
    <source>
        <dbReference type="EMBL" id="OQR86013.1"/>
    </source>
</evidence>
<comment type="caution">
    <text evidence="1">The sequence shown here is derived from an EMBL/GenBank/DDBJ whole genome shotgun (WGS) entry which is preliminary data.</text>
</comment>